<dbReference type="SUPFAM" id="SSF158472">
    <property type="entry name" value="HAMP domain-like"/>
    <property type="match status" value="1"/>
</dbReference>
<evidence type="ECO:0000256" key="7">
    <source>
        <dbReference type="ARBA" id="ARBA00022692"/>
    </source>
</evidence>
<dbReference type="SUPFAM" id="SSF47384">
    <property type="entry name" value="Homodimeric domain of signal transducing histidine kinase"/>
    <property type="match status" value="1"/>
</dbReference>
<evidence type="ECO:0000256" key="10">
    <source>
        <dbReference type="ARBA" id="ARBA00022840"/>
    </source>
</evidence>
<keyword evidence="14" id="KW-0175">Coiled coil</keyword>
<evidence type="ECO:0000256" key="8">
    <source>
        <dbReference type="ARBA" id="ARBA00022741"/>
    </source>
</evidence>
<evidence type="ECO:0000256" key="14">
    <source>
        <dbReference type="SAM" id="Coils"/>
    </source>
</evidence>
<feature type="domain" description="Histidine kinase" evidence="16">
    <location>
        <begin position="246"/>
        <end position="460"/>
    </location>
</feature>
<evidence type="ECO:0000256" key="15">
    <source>
        <dbReference type="SAM" id="Phobius"/>
    </source>
</evidence>
<evidence type="ECO:0000259" key="16">
    <source>
        <dbReference type="PROSITE" id="PS50109"/>
    </source>
</evidence>
<dbReference type="InterPro" id="IPR036890">
    <property type="entry name" value="HATPase_C_sf"/>
</dbReference>
<evidence type="ECO:0000256" key="9">
    <source>
        <dbReference type="ARBA" id="ARBA00022777"/>
    </source>
</evidence>
<dbReference type="GO" id="GO:0005886">
    <property type="term" value="C:plasma membrane"/>
    <property type="evidence" value="ECO:0007669"/>
    <property type="project" value="UniProtKB-SubCell"/>
</dbReference>
<dbReference type="HOGENOM" id="CLU_000445_89_6_9"/>
<keyword evidence="6 18" id="KW-0808">Transferase</keyword>
<evidence type="ECO:0000256" key="11">
    <source>
        <dbReference type="ARBA" id="ARBA00022989"/>
    </source>
</evidence>
<dbReference type="RefSeq" id="WP_005582260.1">
    <property type="nucleotide sequence ID" value="NZ_LT669839.1"/>
</dbReference>
<dbReference type="EMBL" id="LT669839">
    <property type="protein sequence ID" value="SHD77853.1"/>
    <property type="molecule type" value="Genomic_DNA"/>
</dbReference>
<dbReference type="PROSITE" id="PS50109">
    <property type="entry name" value="HIS_KIN"/>
    <property type="match status" value="1"/>
</dbReference>
<protein>
    <recommendedName>
        <fullName evidence="3">histidine kinase</fullName>
        <ecNumber evidence="3">2.7.13.3</ecNumber>
    </recommendedName>
</protein>
<dbReference type="Proteomes" id="UP000245423">
    <property type="component" value="Chromosome 1"/>
</dbReference>
<evidence type="ECO:0000313" key="19">
    <source>
        <dbReference type="Proteomes" id="UP000245423"/>
    </source>
</evidence>
<gene>
    <name evidence="18" type="ORF">CUESP1_2507</name>
</gene>
<keyword evidence="5" id="KW-0597">Phosphoprotein</keyword>
<dbReference type="CDD" id="cd00082">
    <property type="entry name" value="HisKA"/>
    <property type="match status" value="1"/>
</dbReference>
<proteinExistence type="predicted"/>
<dbReference type="Pfam" id="PF00512">
    <property type="entry name" value="HisKA"/>
    <property type="match status" value="1"/>
</dbReference>
<reference evidence="18 19" key="1">
    <citation type="submission" date="2016-11" db="EMBL/GenBank/DDBJ databases">
        <authorList>
            <person name="Manzoor S."/>
        </authorList>
    </citation>
    <scope>NUCLEOTIDE SEQUENCE [LARGE SCALE GENOMIC DNA]</scope>
    <source>
        <strain evidence="18">Clostridium ultunense strain Esp</strain>
    </source>
</reference>
<dbReference type="PANTHER" id="PTHR45528:SF1">
    <property type="entry name" value="SENSOR HISTIDINE KINASE CPXA"/>
    <property type="match status" value="1"/>
</dbReference>
<evidence type="ECO:0000256" key="1">
    <source>
        <dbReference type="ARBA" id="ARBA00000085"/>
    </source>
</evidence>
<dbReference type="CDD" id="cd06225">
    <property type="entry name" value="HAMP"/>
    <property type="match status" value="1"/>
</dbReference>
<evidence type="ECO:0000256" key="12">
    <source>
        <dbReference type="ARBA" id="ARBA00023012"/>
    </source>
</evidence>
<evidence type="ECO:0000256" key="4">
    <source>
        <dbReference type="ARBA" id="ARBA00022475"/>
    </source>
</evidence>
<feature type="transmembrane region" description="Helical" evidence="15">
    <location>
        <begin position="161"/>
        <end position="183"/>
    </location>
</feature>
<dbReference type="EC" id="2.7.13.3" evidence="3"/>
<feature type="domain" description="HAMP" evidence="17">
    <location>
        <begin position="185"/>
        <end position="238"/>
    </location>
</feature>
<organism evidence="18 19">
    <name type="scientific">[Clostridium] ultunense Esp</name>
    <dbReference type="NCBI Taxonomy" id="1288971"/>
    <lineage>
        <taxon>Bacteria</taxon>
        <taxon>Bacillati</taxon>
        <taxon>Bacillota</taxon>
        <taxon>Tissierellia</taxon>
        <taxon>Tissierellales</taxon>
        <taxon>Tepidimicrobiaceae</taxon>
        <taxon>Schnuerera</taxon>
    </lineage>
</organism>
<accession>M1YQC0</accession>
<dbReference type="GO" id="GO:0000155">
    <property type="term" value="F:phosphorelay sensor kinase activity"/>
    <property type="evidence" value="ECO:0007669"/>
    <property type="project" value="InterPro"/>
</dbReference>
<keyword evidence="4" id="KW-1003">Cell membrane</keyword>
<evidence type="ECO:0000259" key="17">
    <source>
        <dbReference type="PROSITE" id="PS50885"/>
    </source>
</evidence>
<dbReference type="SMART" id="SM00304">
    <property type="entry name" value="HAMP"/>
    <property type="match status" value="2"/>
</dbReference>
<dbReference type="CDD" id="cd16922">
    <property type="entry name" value="HATPase_EvgS-ArcB-TorS-like"/>
    <property type="match status" value="1"/>
</dbReference>
<keyword evidence="11 15" id="KW-1133">Transmembrane helix</keyword>
<dbReference type="Pfam" id="PF02518">
    <property type="entry name" value="HATPase_c"/>
    <property type="match status" value="1"/>
</dbReference>
<dbReference type="PANTHER" id="PTHR45528">
    <property type="entry name" value="SENSOR HISTIDINE KINASE CPXA"/>
    <property type="match status" value="1"/>
</dbReference>
<feature type="coiled-coil region" evidence="14">
    <location>
        <begin position="277"/>
        <end position="304"/>
    </location>
</feature>
<dbReference type="SMART" id="SM00388">
    <property type="entry name" value="HisKA"/>
    <property type="match status" value="1"/>
</dbReference>
<dbReference type="Gene3D" id="3.30.565.10">
    <property type="entry name" value="Histidine kinase-like ATPase, C-terminal domain"/>
    <property type="match status" value="1"/>
</dbReference>
<keyword evidence="10" id="KW-0067">ATP-binding</keyword>
<dbReference type="Pfam" id="PF00672">
    <property type="entry name" value="HAMP"/>
    <property type="match status" value="1"/>
</dbReference>
<dbReference type="InterPro" id="IPR005467">
    <property type="entry name" value="His_kinase_dom"/>
</dbReference>
<comment type="catalytic activity">
    <reaction evidence="1">
        <text>ATP + protein L-histidine = ADP + protein N-phospho-L-histidine.</text>
        <dbReference type="EC" id="2.7.13.3"/>
    </reaction>
</comment>
<dbReference type="PROSITE" id="PS50885">
    <property type="entry name" value="HAMP"/>
    <property type="match status" value="1"/>
</dbReference>
<comment type="subcellular location">
    <subcellularLocation>
        <location evidence="2">Cell membrane</location>
        <topology evidence="2">Multi-pass membrane protein</topology>
    </subcellularLocation>
</comment>
<dbReference type="InterPro" id="IPR003661">
    <property type="entry name" value="HisK_dim/P_dom"/>
</dbReference>
<keyword evidence="7 15" id="KW-0812">Transmembrane</keyword>
<sequence>MPLSRKLTFSFTIAILISIFIISFISNIMINRKFDSYLIEEQNMKFEKIRKDINNLFLEEGNNLTSRDISNYASMEGIYIEIRDYNDDLICHSNNSNMMHRGMMRQMMRRHGMRNSNMDTGKYVEKTFPLFDRDNVVGTLIIGYIDNSHLTESALIFKDTLSISFIISGIITIILGFVISIFLSKGLSRPLLNITKTANEMRSGNLKYRSAITTNTKEIQELSHSINYLAETLEKQEGLRKKYASDIAHELRTPLTTLKSHVEAILDGVWEPTDEHLTILLTEIDRLAKLVDDLKNTFKTLEAELNISKTHFNISEELKDILSQFKPLFKKENFLLESSIEEDIEIIMDKNRFKQIMNNLLSNALKFLKDRGKVFVTLIREKDQVKITVEDNGIGIKEEDLPFLFDRFYRADVSRNKDTGGTGLGLSIAKTLVEAHGGSIYVESEFDKGTRFTILLPTDTKY</sequence>
<feature type="transmembrane region" description="Helical" evidence="15">
    <location>
        <begin position="7"/>
        <end position="30"/>
    </location>
</feature>
<dbReference type="FunFam" id="3.30.565.10:FF:000006">
    <property type="entry name" value="Sensor histidine kinase WalK"/>
    <property type="match status" value="1"/>
</dbReference>
<dbReference type="Gene3D" id="6.10.340.10">
    <property type="match status" value="1"/>
</dbReference>
<keyword evidence="9 18" id="KW-0418">Kinase</keyword>
<name>M1YQC0_9FIRM</name>
<evidence type="ECO:0000256" key="3">
    <source>
        <dbReference type="ARBA" id="ARBA00012438"/>
    </source>
</evidence>
<evidence type="ECO:0000256" key="13">
    <source>
        <dbReference type="ARBA" id="ARBA00023136"/>
    </source>
</evidence>
<evidence type="ECO:0000313" key="18">
    <source>
        <dbReference type="EMBL" id="SHD77853.1"/>
    </source>
</evidence>
<dbReference type="Gene3D" id="1.10.287.130">
    <property type="match status" value="1"/>
</dbReference>
<dbReference type="InterPro" id="IPR003594">
    <property type="entry name" value="HATPase_dom"/>
</dbReference>
<dbReference type="InterPro" id="IPR004358">
    <property type="entry name" value="Sig_transdc_His_kin-like_C"/>
</dbReference>
<keyword evidence="12" id="KW-0902">Two-component regulatory system</keyword>
<dbReference type="InterPro" id="IPR050398">
    <property type="entry name" value="HssS/ArlS-like"/>
</dbReference>
<dbReference type="InterPro" id="IPR003660">
    <property type="entry name" value="HAMP_dom"/>
</dbReference>
<dbReference type="InterPro" id="IPR036097">
    <property type="entry name" value="HisK_dim/P_sf"/>
</dbReference>
<evidence type="ECO:0000256" key="2">
    <source>
        <dbReference type="ARBA" id="ARBA00004651"/>
    </source>
</evidence>
<keyword evidence="19" id="KW-1185">Reference proteome</keyword>
<keyword evidence="13 15" id="KW-0472">Membrane</keyword>
<dbReference type="SMART" id="SM00387">
    <property type="entry name" value="HATPase_c"/>
    <property type="match status" value="1"/>
</dbReference>
<keyword evidence="8" id="KW-0547">Nucleotide-binding</keyword>
<dbReference type="GO" id="GO:0005524">
    <property type="term" value="F:ATP binding"/>
    <property type="evidence" value="ECO:0007669"/>
    <property type="project" value="UniProtKB-KW"/>
</dbReference>
<dbReference type="AlphaFoldDB" id="M1YQC0"/>
<evidence type="ECO:0000256" key="6">
    <source>
        <dbReference type="ARBA" id="ARBA00022679"/>
    </source>
</evidence>
<dbReference type="PRINTS" id="PR00344">
    <property type="entry name" value="BCTRLSENSOR"/>
</dbReference>
<evidence type="ECO:0000256" key="5">
    <source>
        <dbReference type="ARBA" id="ARBA00022553"/>
    </source>
</evidence>
<dbReference type="SUPFAM" id="SSF55874">
    <property type="entry name" value="ATPase domain of HSP90 chaperone/DNA topoisomerase II/histidine kinase"/>
    <property type="match status" value="1"/>
</dbReference>